<organism evidence="8 9">
    <name type="scientific">Cladonia borealis</name>
    <dbReference type="NCBI Taxonomy" id="184061"/>
    <lineage>
        <taxon>Eukaryota</taxon>
        <taxon>Fungi</taxon>
        <taxon>Dikarya</taxon>
        <taxon>Ascomycota</taxon>
        <taxon>Pezizomycotina</taxon>
        <taxon>Lecanoromycetes</taxon>
        <taxon>OSLEUM clade</taxon>
        <taxon>Lecanoromycetidae</taxon>
        <taxon>Lecanorales</taxon>
        <taxon>Lecanorineae</taxon>
        <taxon>Cladoniaceae</taxon>
        <taxon>Cladonia</taxon>
    </lineage>
</organism>
<proteinExistence type="predicted"/>
<dbReference type="EMBL" id="JAFEKC020000004">
    <property type="protein sequence ID" value="KAK0515038.1"/>
    <property type="molecule type" value="Genomic_DNA"/>
</dbReference>
<evidence type="ECO:0000256" key="3">
    <source>
        <dbReference type="ARBA" id="ARBA00022729"/>
    </source>
</evidence>
<dbReference type="AlphaFoldDB" id="A0AA39V3T9"/>
<evidence type="ECO:0000256" key="6">
    <source>
        <dbReference type="ARBA" id="ARBA00023180"/>
    </source>
</evidence>
<evidence type="ECO:0000256" key="1">
    <source>
        <dbReference type="ARBA" id="ARBA00004167"/>
    </source>
</evidence>
<feature type="domain" description="WSC" evidence="7">
    <location>
        <begin position="34"/>
        <end position="132"/>
    </location>
</feature>
<evidence type="ECO:0000256" key="2">
    <source>
        <dbReference type="ARBA" id="ARBA00022692"/>
    </source>
</evidence>
<gene>
    <name evidence="8" type="ORF">JMJ35_002417</name>
</gene>
<dbReference type="PROSITE" id="PS51212">
    <property type="entry name" value="WSC"/>
    <property type="match status" value="1"/>
</dbReference>
<evidence type="ECO:0000256" key="5">
    <source>
        <dbReference type="ARBA" id="ARBA00023136"/>
    </source>
</evidence>
<keyword evidence="6" id="KW-0325">Glycoprotein</keyword>
<keyword evidence="4" id="KW-1133">Transmembrane helix</keyword>
<keyword evidence="5" id="KW-0472">Membrane</keyword>
<evidence type="ECO:0000313" key="8">
    <source>
        <dbReference type="EMBL" id="KAK0515038.1"/>
    </source>
</evidence>
<evidence type="ECO:0000313" key="9">
    <source>
        <dbReference type="Proteomes" id="UP001166286"/>
    </source>
</evidence>
<dbReference type="Pfam" id="PF01822">
    <property type="entry name" value="WSC"/>
    <property type="match status" value="1"/>
</dbReference>
<dbReference type="SMART" id="SM00321">
    <property type="entry name" value="WSC"/>
    <property type="match status" value="1"/>
</dbReference>
<keyword evidence="3" id="KW-0732">Signal</keyword>
<evidence type="ECO:0000256" key="4">
    <source>
        <dbReference type="ARBA" id="ARBA00022989"/>
    </source>
</evidence>
<dbReference type="Proteomes" id="UP001166286">
    <property type="component" value="Unassembled WGS sequence"/>
</dbReference>
<dbReference type="InterPro" id="IPR051836">
    <property type="entry name" value="Kremen_rcpt"/>
</dbReference>
<dbReference type="PANTHER" id="PTHR24269:SF16">
    <property type="entry name" value="PROTEIN SLG1"/>
    <property type="match status" value="1"/>
</dbReference>
<reference evidence="8" key="1">
    <citation type="submission" date="2023-03" db="EMBL/GenBank/DDBJ databases">
        <title>Complete genome of Cladonia borealis.</title>
        <authorList>
            <person name="Park H."/>
        </authorList>
    </citation>
    <scope>NUCLEOTIDE SEQUENCE</scope>
    <source>
        <strain evidence="8">ANT050790</strain>
    </source>
</reference>
<comment type="subcellular location">
    <subcellularLocation>
        <location evidence="1">Membrane</location>
        <topology evidence="1">Single-pass membrane protein</topology>
    </subcellularLocation>
</comment>
<dbReference type="InterPro" id="IPR002889">
    <property type="entry name" value="WSC_carb-bd"/>
</dbReference>
<comment type="caution">
    <text evidence="8">The sequence shown here is derived from an EMBL/GenBank/DDBJ whole genome shotgun (WGS) entry which is preliminary data.</text>
</comment>
<keyword evidence="2" id="KW-0812">Transmembrane</keyword>
<evidence type="ECO:0000259" key="7">
    <source>
        <dbReference type="PROSITE" id="PS51212"/>
    </source>
</evidence>
<name>A0AA39V3T9_9LECA</name>
<keyword evidence="9" id="KW-1185">Reference proteome</keyword>
<dbReference type="GO" id="GO:0005886">
    <property type="term" value="C:plasma membrane"/>
    <property type="evidence" value="ECO:0007669"/>
    <property type="project" value="TreeGrafter"/>
</dbReference>
<protein>
    <recommendedName>
        <fullName evidence="7">WSC domain-containing protein</fullName>
    </recommendedName>
</protein>
<accession>A0AA39V3T9</accession>
<sequence>MTATSNPILTATLSPTASSAKPPTFASIVPSIGTYNYIGCYQETSNDPAAGGTRALSNGTMNQSTTMSVESCISLCGSSKYAGLEYGDECWCAQTLNPKSMKQSDSNCTFTCSGNQSEICGGSLLLTTYERNASAGISSNSANRVGGSGVRLCYWAVFVSGALFFMT</sequence>
<dbReference type="PANTHER" id="PTHR24269">
    <property type="entry name" value="KREMEN PROTEIN"/>
    <property type="match status" value="1"/>
</dbReference>